<keyword evidence="3" id="KW-1185">Reference proteome</keyword>
<evidence type="ECO:0000313" key="3">
    <source>
        <dbReference type="Proteomes" id="UP001160148"/>
    </source>
</evidence>
<name>A0AAV0WJC6_9HEMI</name>
<gene>
    <name evidence="2" type="ORF">MEUPH1_LOCUS11840</name>
</gene>
<organism evidence="2 3">
    <name type="scientific">Macrosiphum euphorbiae</name>
    <name type="common">potato aphid</name>
    <dbReference type="NCBI Taxonomy" id="13131"/>
    <lineage>
        <taxon>Eukaryota</taxon>
        <taxon>Metazoa</taxon>
        <taxon>Ecdysozoa</taxon>
        <taxon>Arthropoda</taxon>
        <taxon>Hexapoda</taxon>
        <taxon>Insecta</taxon>
        <taxon>Pterygota</taxon>
        <taxon>Neoptera</taxon>
        <taxon>Paraneoptera</taxon>
        <taxon>Hemiptera</taxon>
        <taxon>Sternorrhyncha</taxon>
        <taxon>Aphidomorpha</taxon>
        <taxon>Aphidoidea</taxon>
        <taxon>Aphididae</taxon>
        <taxon>Macrosiphini</taxon>
        <taxon>Macrosiphum</taxon>
    </lineage>
</organism>
<accession>A0AAV0WJC6</accession>
<dbReference type="AlphaFoldDB" id="A0AAV0WJC6"/>
<sequence length="172" mass="19453">MSVVVKTCSKCQRLYPHFVHDCNVQVCIMLRVQYTREKKSYKRPSGSGSTPLKVWEHFEELKFLEDIVAVEPTTSSNLSLEMDKSSPTISNASSSRKRKTHDVIGEAILNELISSRPKTPPPPPTTTPSVTNTFCTYLMETMKDLPNNLNIQLEEDILALVFAAKKKHRSKD</sequence>
<proteinExistence type="predicted"/>
<comment type="caution">
    <text evidence="2">The sequence shown here is derived from an EMBL/GenBank/DDBJ whole genome shotgun (WGS) entry which is preliminary data.</text>
</comment>
<protein>
    <submittedName>
        <fullName evidence="2">Uncharacterized protein</fullName>
    </submittedName>
</protein>
<feature type="region of interest" description="Disordered" evidence="1">
    <location>
        <begin position="78"/>
        <end position="100"/>
    </location>
</feature>
<dbReference type="EMBL" id="CARXXK010000002">
    <property type="protein sequence ID" value="CAI6356060.1"/>
    <property type="molecule type" value="Genomic_DNA"/>
</dbReference>
<dbReference type="Proteomes" id="UP001160148">
    <property type="component" value="Unassembled WGS sequence"/>
</dbReference>
<evidence type="ECO:0000256" key="1">
    <source>
        <dbReference type="SAM" id="MobiDB-lite"/>
    </source>
</evidence>
<evidence type="ECO:0000313" key="2">
    <source>
        <dbReference type="EMBL" id="CAI6356060.1"/>
    </source>
</evidence>
<feature type="compositionally biased region" description="Polar residues" evidence="1">
    <location>
        <begin position="78"/>
        <end position="94"/>
    </location>
</feature>
<reference evidence="2 3" key="1">
    <citation type="submission" date="2023-01" db="EMBL/GenBank/DDBJ databases">
        <authorList>
            <person name="Whitehead M."/>
        </authorList>
    </citation>
    <scope>NUCLEOTIDE SEQUENCE [LARGE SCALE GENOMIC DNA]</scope>
</reference>